<dbReference type="SUPFAM" id="SSF55920">
    <property type="entry name" value="Creatinase/aminopeptidase"/>
    <property type="match status" value="1"/>
</dbReference>
<gene>
    <name evidence="2" type="ORF">ACH5RR_005007</name>
</gene>
<evidence type="ECO:0000313" key="2">
    <source>
        <dbReference type="EMBL" id="KAL3536546.1"/>
    </source>
</evidence>
<dbReference type="Proteomes" id="UP001630127">
    <property type="component" value="Unassembled WGS sequence"/>
</dbReference>
<proteinExistence type="inferred from homology"/>
<dbReference type="EMBL" id="JBJUIK010000002">
    <property type="protein sequence ID" value="KAL3536546.1"/>
    <property type="molecule type" value="Genomic_DNA"/>
</dbReference>
<dbReference type="PANTHER" id="PTHR10804:SF11">
    <property type="entry name" value="PROLIFERATION-ASSOCIATED PROTEIN 2G4"/>
    <property type="match status" value="1"/>
</dbReference>
<dbReference type="Gene3D" id="3.90.230.10">
    <property type="entry name" value="Creatinase/methionine aminopeptidase superfamily"/>
    <property type="match status" value="1"/>
</dbReference>
<dbReference type="InterPro" id="IPR047113">
    <property type="entry name" value="PA2G4/ARX1"/>
</dbReference>
<evidence type="ECO:0000313" key="3">
    <source>
        <dbReference type="Proteomes" id="UP001630127"/>
    </source>
</evidence>
<organism evidence="2 3">
    <name type="scientific">Cinchona calisaya</name>
    <dbReference type="NCBI Taxonomy" id="153742"/>
    <lineage>
        <taxon>Eukaryota</taxon>
        <taxon>Viridiplantae</taxon>
        <taxon>Streptophyta</taxon>
        <taxon>Embryophyta</taxon>
        <taxon>Tracheophyta</taxon>
        <taxon>Spermatophyta</taxon>
        <taxon>Magnoliopsida</taxon>
        <taxon>eudicotyledons</taxon>
        <taxon>Gunneridae</taxon>
        <taxon>Pentapetalae</taxon>
        <taxon>asterids</taxon>
        <taxon>lamiids</taxon>
        <taxon>Gentianales</taxon>
        <taxon>Rubiaceae</taxon>
        <taxon>Cinchonoideae</taxon>
        <taxon>Cinchoneae</taxon>
        <taxon>Cinchona</taxon>
    </lineage>
</organism>
<protein>
    <submittedName>
        <fullName evidence="2">Uncharacterized protein</fullName>
    </submittedName>
</protein>
<dbReference type="InterPro" id="IPR036005">
    <property type="entry name" value="Creatinase/aminopeptidase-like"/>
</dbReference>
<accession>A0ABD3AZC7</accession>
<comment type="similarity">
    <text evidence="1">Belongs to the peptidase M24 family.</text>
</comment>
<keyword evidence="3" id="KW-1185">Reference proteome</keyword>
<dbReference type="PANTHER" id="PTHR10804">
    <property type="entry name" value="PROTEASE FAMILY M24 METHIONYL AMINOPEPTIDASE, AMINOPEPTIDASE P"/>
    <property type="match status" value="1"/>
</dbReference>
<evidence type="ECO:0000256" key="1">
    <source>
        <dbReference type="ARBA" id="ARBA00007319"/>
    </source>
</evidence>
<sequence>MVAGKLICRRRGALSDDERGERELDLTSPQVRADVIAAANTAAEVVLRIFRHGEKDNDVTEAVQKVAPAYDCKSVEGVLSHQMEQALEETGTFSIRRMFNHDLLQPYHVLHVKPGKKGDKAESDDPGPMDVATNCICFSGFFFADKMNILINLFVSHGKVNMPESWSSVLISCAQKLPDPVLSSQKKSDPYSVRIPSNRVPDPINTMKIGYPVVYH</sequence>
<reference evidence="2 3" key="1">
    <citation type="submission" date="2024-11" db="EMBL/GenBank/DDBJ databases">
        <title>A near-complete genome assembly of Cinchona calisaya.</title>
        <authorList>
            <person name="Lian D.C."/>
            <person name="Zhao X.W."/>
            <person name="Wei L."/>
        </authorList>
    </citation>
    <scope>NUCLEOTIDE SEQUENCE [LARGE SCALE GENOMIC DNA]</scope>
    <source>
        <tissue evidence="2">Nenye</tissue>
    </source>
</reference>
<comment type="caution">
    <text evidence="2">The sequence shown here is derived from an EMBL/GenBank/DDBJ whole genome shotgun (WGS) entry which is preliminary data.</text>
</comment>
<name>A0ABD3AZC7_9GENT</name>
<dbReference type="AlphaFoldDB" id="A0ABD3AZC7"/>